<evidence type="ECO:0000313" key="4">
    <source>
        <dbReference type="Proteomes" id="UP001066276"/>
    </source>
</evidence>
<dbReference type="EMBL" id="JANPWB010000008">
    <property type="protein sequence ID" value="KAJ1164626.1"/>
    <property type="molecule type" value="Genomic_DNA"/>
</dbReference>
<feature type="region of interest" description="Disordered" evidence="1">
    <location>
        <begin position="94"/>
        <end position="131"/>
    </location>
</feature>
<organism evidence="3 4">
    <name type="scientific">Pleurodeles waltl</name>
    <name type="common">Iberian ribbed newt</name>
    <dbReference type="NCBI Taxonomy" id="8319"/>
    <lineage>
        <taxon>Eukaryota</taxon>
        <taxon>Metazoa</taxon>
        <taxon>Chordata</taxon>
        <taxon>Craniata</taxon>
        <taxon>Vertebrata</taxon>
        <taxon>Euteleostomi</taxon>
        <taxon>Amphibia</taxon>
        <taxon>Batrachia</taxon>
        <taxon>Caudata</taxon>
        <taxon>Salamandroidea</taxon>
        <taxon>Salamandridae</taxon>
        <taxon>Pleurodelinae</taxon>
        <taxon>Pleurodeles</taxon>
    </lineage>
</organism>
<comment type="caution">
    <text evidence="3">The sequence shown here is derived from an EMBL/GenBank/DDBJ whole genome shotgun (WGS) entry which is preliminary data.</text>
</comment>
<keyword evidence="4" id="KW-1185">Reference proteome</keyword>
<protein>
    <submittedName>
        <fullName evidence="3">Uncharacterized protein</fullName>
    </submittedName>
</protein>
<gene>
    <name evidence="3" type="ORF">NDU88_005061</name>
</gene>
<keyword evidence="2" id="KW-0812">Transmembrane</keyword>
<reference evidence="3" key="1">
    <citation type="journal article" date="2022" name="bioRxiv">
        <title>Sequencing and chromosome-scale assembly of the giantPleurodeles waltlgenome.</title>
        <authorList>
            <person name="Brown T."/>
            <person name="Elewa A."/>
            <person name="Iarovenko S."/>
            <person name="Subramanian E."/>
            <person name="Araus A.J."/>
            <person name="Petzold A."/>
            <person name="Susuki M."/>
            <person name="Suzuki K.-i.T."/>
            <person name="Hayashi T."/>
            <person name="Toyoda A."/>
            <person name="Oliveira C."/>
            <person name="Osipova E."/>
            <person name="Leigh N.D."/>
            <person name="Simon A."/>
            <person name="Yun M.H."/>
        </authorList>
    </citation>
    <scope>NUCLEOTIDE SEQUENCE</scope>
    <source>
        <strain evidence="3">20211129_DDA</strain>
        <tissue evidence="3">Liver</tissue>
    </source>
</reference>
<keyword evidence="2" id="KW-0472">Membrane</keyword>
<keyword evidence="2" id="KW-1133">Transmembrane helix</keyword>
<evidence type="ECO:0000256" key="1">
    <source>
        <dbReference type="SAM" id="MobiDB-lite"/>
    </source>
</evidence>
<evidence type="ECO:0000256" key="2">
    <source>
        <dbReference type="SAM" id="Phobius"/>
    </source>
</evidence>
<evidence type="ECO:0000313" key="3">
    <source>
        <dbReference type="EMBL" id="KAJ1164626.1"/>
    </source>
</evidence>
<name>A0AAV7SKN1_PLEWA</name>
<accession>A0AAV7SKN1</accession>
<proteinExistence type="predicted"/>
<sequence>MLRSRISDSLGGVAVFLGWCAARLVGVQLAAKCVTGRAACRVAWLVVARAFQGWLLPCLLFTGGSGGTALSGWLLMELKITRTPRTLRGKPSLDAIGAKRERKQPALPLKDQTGARGRGAQQSTPVMEKTTRTEALETEVKAAATQTATQGQQISDIQWKLEDAEKRA</sequence>
<feature type="transmembrane region" description="Helical" evidence="2">
    <location>
        <begin position="54"/>
        <end position="75"/>
    </location>
</feature>
<dbReference type="AlphaFoldDB" id="A0AAV7SKN1"/>
<dbReference type="Proteomes" id="UP001066276">
    <property type="component" value="Chromosome 4_2"/>
</dbReference>